<sequence>MSPPSLPQVPGPKLAPFTPTAYAEINFMKPLGSSKDQEGHVWKVKINGRDYALKMVTQYLARRLAKPQLYIDYFDPFNCECRVYGRLKQEKCEDLAVRCHGYLLLTPKQEVEITKKIAGKDYELDSTEKLEGWNLWDRYEQHRGQPIRAIVKELIDDGKGYGAKPFEAAQIPRLWGDPERLQSLGILVRDIHIGNYFAREDR</sequence>
<accession>A0A194V8E9</accession>
<dbReference type="AlphaFoldDB" id="A0A194V8E9"/>
<protein>
    <submittedName>
        <fullName evidence="1">Uncharacterized protein</fullName>
    </submittedName>
</protein>
<evidence type="ECO:0000313" key="2">
    <source>
        <dbReference type="Proteomes" id="UP000078576"/>
    </source>
</evidence>
<dbReference type="InterPro" id="IPR025213">
    <property type="entry name" value="Sim4_Fta2"/>
</dbReference>
<reference evidence="2" key="1">
    <citation type="submission" date="2014-12" db="EMBL/GenBank/DDBJ databases">
        <title>Genome Sequence of Valsa Canker Pathogens Uncovers a Specific Adaption of Colonization on Woody Bark.</title>
        <authorList>
            <person name="Yin Z."/>
            <person name="Liu H."/>
            <person name="Gao X."/>
            <person name="Li Z."/>
            <person name="Song N."/>
            <person name="Ke X."/>
            <person name="Dai Q."/>
            <person name="Wu Y."/>
            <person name="Sun Y."/>
            <person name="Xu J.-R."/>
            <person name="Kang Z.K."/>
            <person name="Wang L."/>
            <person name="Huang L."/>
        </authorList>
    </citation>
    <scope>NUCLEOTIDE SEQUENCE [LARGE SCALE GENOMIC DNA]</scope>
    <source>
        <strain evidence="2">SXYL134</strain>
    </source>
</reference>
<dbReference type="STRING" id="694573.A0A194V8E9"/>
<dbReference type="EMBL" id="KN714747">
    <property type="protein sequence ID" value="KUI60277.1"/>
    <property type="molecule type" value="Genomic_DNA"/>
</dbReference>
<dbReference type="Pfam" id="PF13095">
    <property type="entry name" value="FTA2"/>
    <property type="match status" value="1"/>
</dbReference>
<dbReference type="Proteomes" id="UP000078576">
    <property type="component" value="Unassembled WGS sequence"/>
</dbReference>
<organism evidence="1 2">
    <name type="scientific">Cytospora mali</name>
    <name type="common">Apple Valsa canker fungus</name>
    <name type="synonym">Valsa mali</name>
    <dbReference type="NCBI Taxonomy" id="578113"/>
    <lineage>
        <taxon>Eukaryota</taxon>
        <taxon>Fungi</taxon>
        <taxon>Dikarya</taxon>
        <taxon>Ascomycota</taxon>
        <taxon>Pezizomycotina</taxon>
        <taxon>Sordariomycetes</taxon>
        <taxon>Sordariomycetidae</taxon>
        <taxon>Diaporthales</taxon>
        <taxon>Cytosporaceae</taxon>
        <taxon>Cytospora</taxon>
    </lineage>
</organism>
<keyword evidence="2" id="KW-1185">Reference proteome</keyword>
<name>A0A194V8E9_CYTMA</name>
<evidence type="ECO:0000313" key="1">
    <source>
        <dbReference type="EMBL" id="KUI60277.1"/>
    </source>
</evidence>
<proteinExistence type="predicted"/>
<dbReference type="OrthoDB" id="3432781at2759"/>
<gene>
    <name evidence="1" type="ORF">VP1G_07510</name>
</gene>